<protein>
    <submittedName>
        <fullName evidence="2">Uncharacterized protein</fullName>
    </submittedName>
</protein>
<keyword evidence="3" id="KW-1185">Reference proteome</keyword>
<evidence type="ECO:0000256" key="1">
    <source>
        <dbReference type="SAM" id="MobiDB-lite"/>
    </source>
</evidence>
<evidence type="ECO:0000313" key="2">
    <source>
        <dbReference type="EMBL" id="KAG8084478.1"/>
    </source>
</evidence>
<organism evidence="2 3">
    <name type="scientific">Zizania palustris</name>
    <name type="common">Northern wild rice</name>
    <dbReference type="NCBI Taxonomy" id="103762"/>
    <lineage>
        <taxon>Eukaryota</taxon>
        <taxon>Viridiplantae</taxon>
        <taxon>Streptophyta</taxon>
        <taxon>Embryophyta</taxon>
        <taxon>Tracheophyta</taxon>
        <taxon>Spermatophyta</taxon>
        <taxon>Magnoliopsida</taxon>
        <taxon>Liliopsida</taxon>
        <taxon>Poales</taxon>
        <taxon>Poaceae</taxon>
        <taxon>BOP clade</taxon>
        <taxon>Oryzoideae</taxon>
        <taxon>Oryzeae</taxon>
        <taxon>Zizaniinae</taxon>
        <taxon>Zizania</taxon>
    </lineage>
</organism>
<reference evidence="2" key="1">
    <citation type="journal article" date="2021" name="bioRxiv">
        <title>Whole Genome Assembly and Annotation of Northern Wild Rice, Zizania palustris L., Supports a Whole Genome Duplication in the Zizania Genus.</title>
        <authorList>
            <person name="Haas M."/>
            <person name="Kono T."/>
            <person name="Macchietto M."/>
            <person name="Millas R."/>
            <person name="McGilp L."/>
            <person name="Shao M."/>
            <person name="Duquette J."/>
            <person name="Hirsch C.N."/>
            <person name="Kimball J."/>
        </authorList>
    </citation>
    <scope>NUCLEOTIDE SEQUENCE</scope>
    <source>
        <tissue evidence="2">Fresh leaf tissue</tissue>
    </source>
</reference>
<dbReference type="EMBL" id="JAAALK010000082">
    <property type="protein sequence ID" value="KAG8084478.1"/>
    <property type="molecule type" value="Genomic_DNA"/>
</dbReference>
<sequence length="87" mass="9841">MTRVRHNDEFLVLSFSLKVCHDNSKLFLVASWVAKKHRRQRRKLQFDGDEEALSSEQGRRVAVECGPHNSSPVSVLDAQELSSSTST</sequence>
<comment type="caution">
    <text evidence="2">The sequence shown here is derived from an EMBL/GenBank/DDBJ whole genome shotgun (WGS) entry which is preliminary data.</text>
</comment>
<gene>
    <name evidence="2" type="ORF">GUJ93_ZPchr0010g9385</name>
</gene>
<dbReference type="Proteomes" id="UP000729402">
    <property type="component" value="Unassembled WGS sequence"/>
</dbReference>
<feature type="region of interest" description="Disordered" evidence="1">
    <location>
        <begin position="64"/>
        <end position="87"/>
    </location>
</feature>
<name>A0A8J6BKZ5_ZIZPA</name>
<dbReference type="AlphaFoldDB" id="A0A8J6BKZ5"/>
<proteinExistence type="predicted"/>
<accession>A0A8J6BKZ5</accession>
<reference evidence="2" key="2">
    <citation type="submission" date="2021-02" db="EMBL/GenBank/DDBJ databases">
        <authorList>
            <person name="Kimball J.A."/>
            <person name="Haas M.W."/>
            <person name="Macchietto M."/>
            <person name="Kono T."/>
            <person name="Duquette J."/>
            <person name="Shao M."/>
        </authorList>
    </citation>
    <scope>NUCLEOTIDE SEQUENCE</scope>
    <source>
        <tissue evidence="2">Fresh leaf tissue</tissue>
    </source>
</reference>
<evidence type="ECO:0000313" key="3">
    <source>
        <dbReference type="Proteomes" id="UP000729402"/>
    </source>
</evidence>